<dbReference type="RefSeq" id="XP_025527153.1">
    <property type="nucleotide sequence ID" value="XM_025665880.1"/>
</dbReference>
<sequence length="149" mass="16980">MTTTTFAARDKHVILRPSEHMLSSAKQTGTHAFRTKSADSLLVSAEGWIPENHPKLLSVRIQWGLRGTAARQIAADTRRFLSHAWQSHDYRISDWVVNNFFRRLSGVPGRANGRPDHESLSVPSGTTVIENIRHLSKTKWPVRYRKSRI</sequence>
<accession>A0A8T8X129</accession>
<evidence type="ECO:0000313" key="2">
    <source>
        <dbReference type="Proteomes" id="UP000249497"/>
    </source>
</evidence>
<keyword evidence="2" id="KW-1185">Reference proteome</keyword>
<organism evidence="1 2">
    <name type="scientific">Aspergillus japonicus CBS 114.51</name>
    <dbReference type="NCBI Taxonomy" id="1448312"/>
    <lineage>
        <taxon>Eukaryota</taxon>
        <taxon>Fungi</taxon>
        <taxon>Dikarya</taxon>
        <taxon>Ascomycota</taxon>
        <taxon>Pezizomycotina</taxon>
        <taxon>Eurotiomycetes</taxon>
        <taxon>Eurotiomycetidae</taxon>
        <taxon>Eurotiales</taxon>
        <taxon>Aspergillaceae</taxon>
        <taxon>Aspergillus</taxon>
        <taxon>Aspergillus subgen. Circumdati</taxon>
    </lineage>
</organism>
<gene>
    <name evidence="1" type="ORF">BO86DRAFT_103333</name>
</gene>
<dbReference type="EMBL" id="KZ824797">
    <property type="protein sequence ID" value="RAH81259.1"/>
    <property type="molecule type" value="Genomic_DNA"/>
</dbReference>
<dbReference type="AlphaFoldDB" id="A0A8T8X129"/>
<dbReference type="OrthoDB" id="10330360at2759"/>
<proteinExistence type="predicted"/>
<reference evidence="1 2" key="1">
    <citation type="submission" date="2018-02" db="EMBL/GenBank/DDBJ databases">
        <title>The genomes of Aspergillus section Nigri reveals drivers in fungal speciation.</title>
        <authorList>
            <consortium name="DOE Joint Genome Institute"/>
            <person name="Vesth T.C."/>
            <person name="Nybo J."/>
            <person name="Theobald S."/>
            <person name="Brandl J."/>
            <person name="Frisvad J.C."/>
            <person name="Nielsen K.F."/>
            <person name="Lyhne E.K."/>
            <person name="Kogle M.E."/>
            <person name="Kuo A."/>
            <person name="Riley R."/>
            <person name="Clum A."/>
            <person name="Nolan M."/>
            <person name="Lipzen A."/>
            <person name="Salamov A."/>
            <person name="Henrissat B."/>
            <person name="Wiebenga A."/>
            <person name="De vries R.P."/>
            <person name="Grigoriev I.V."/>
            <person name="Mortensen U.H."/>
            <person name="Andersen M.R."/>
            <person name="Baker S.E."/>
        </authorList>
    </citation>
    <scope>NUCLEOTIDE SEQUENCE [LARGE SCALE GENOMIC DNA]</scope>
    <source>
        <strain evidence="1 2">CBS 114.51</strain>
    </source>
</reference>
<dbReference type="Proteomes" id="UP000249497">
    <property type="component" value="Unassembled WGS sequence"/>
</dbReference>
<evidence type="ECO:0000313" key="1">
    <source>
        <dbReference type="EMBL" id="RAH81259.1"/>
    </source>
</evidence>
<name>A0A8T8X129_ASPJA</name>
<dbReference type="GeneID" id="37169572"/>
<protein>
    <submittedName>
        <fullName evidence="1">Uncharacterized protein</fullName>
    </submittedName>
</protein>